<dbReference type="Pfam" id="PF08281">
    <property type="entry name" value="Sigma70_r4_2"/>
    <property type="match status" value="1"/>
</dbReference>
<keyword evidence="4" id="KW-0238">DNA-binding</keyword>
<dbReference type="GO" id="GO:0006352">
    <property type="term" value="P:DNA-templated transcription initiation"/>
    <property type="evidence" value="ECO:0007669"/>
    <property type="project" value="InterPro"/>
</dbReference>
<dbReference type="InterPro" id="IPR013249">
    <property type="entry name" value="RNA_pol_sigma70_r4_t2"/>
</dbReference>
<evidence type="ECO:0000256" key="2">
    <source>
        <dbReference type="ARBA" id="ARBA00023015"/>
    </source>
</evidence>
<evidence type="ECO:0000259" key="6">
    <source>
        <dbReference type="Pfam" id="PF08281"/>
    </source>
</evidence>
<dbReference type="PANTHER" id="PTHR43133:SF50">
    <property type="entry name" value="ECF RNA POLYMERASE SIGMA FACTOR SIGM"/>
    <property type="match status" value="1"/>
</dbReference>
<evidence type="ECO:0000256" key="3">
    <source>
        <dbReference type="ARBA" id="ARBA00023082"/>
    </source>
</evidence>
<keyword evidence="8" id="KW-1185">Reference proteome</keyword>
<keyword evidence="5" id="KW-0804">Transcription</keyword>
<dbReference type="InterPro" id="IPR014325">
    <property type="entry name" value="RNA_pol_sigma-E_actinobac"/>
</dbReference>
<dbReference type="EMBL" id="QLMJ01000014">
    <property type="protein sequence ID" value="RAK31798.1"/>
    <property type="molecule type" value="Genomic_DNA"/>
</dbReference>
<dbReference type="SUPFAM" id="SSF88946">
    <property type="entry name" value="Sigma2 domain of RNA polymerase sigma factors"/>
    <property type="match status" value="1"/>
</dbReference>
<dbReference type="GO" id="GO:0016987">
    <property type="term" value="F:sigma factor activity"/>
    <property type="evidence" value="ECO:0007669"/>
    <property type="project" value="UniProtKB-KW"/>
</dbReference>
<sequence length="164" mass="18754">MSDRETQFREFVAARMESLRGLAYLTCGDWQLAEDAVLAALPRLYVKWNRIDNHDAYARTAVVRAAIDETRRPWWRRERSHSDALPERAEPDATHAVHDRLHLRAALDRLPVRQRAVLVLRFLEGLSVQQTAAALKCPEGTVKVYTARGLAALRQILEAPYANR</sequence>
<dbReference type="Proteomes" id="UP000249341">
    <property type="component" value="Unassembled WGS sequence"/>
</dbReference>
<evidence type="ECO:0000256" key="5">
    <source>
        <dbReference type="ARBA" id="ARBA00023163"/>
    </source>
</evidence>
<protein>
    <submittedName>
        <fullName evidence="7">RNA polymerase sigma-70 factor (Sigma-E family)</fullName>
    </submittedName>
</protein>
<dbReference type="InterPro" id="IPR014284">
    <property type="entry name" value="RNA_pol_sigma-70_dom"/>
</dbReference>
<dbReference type="AlphaFoldDB" id="A0A327Z629"/>
<dbReference type="Gene3D" id="1.10.1740.10">
    <property type="match status" value="1"/>
</dbReference>
<organism evidence="7 8">
    <name type="scientific">Actinoplanes lutulentus</name>
    <dbReference type="NCBI Taxonomy" id="1287878"/>
    <lineage>
        <taxon>Bacteria</taxon>
        <taxon>Bacillati</taxon>
        <taxon>Actinomycetota</taxon>
        <taxon>Actinomycetes</taxon>
        <taxon>Micromonosporales</taxon>
        <taxon>Micromonosporaceae</taxon>
        <taxon>Actinoplanes</taxon>
    </lineage>
</organism>
<dbReference type="CDD" id="cd06171">
    <property type="entry name" value="Sigma70_r4"/>
    <property type="match status" value="1"/>
</dbReference>
<gene>
    <name evidence="7" type="ORF">B0I29_11446</name>
</gene>
<name>A0A327Z629_9ACTN</name>
<dbReference type="SUPFAM" id="SSF88659">
    <property type="entry name" value="Sigma3 and sigma4 domains of RNA polymerase sigma factors"/>
    <property type="match status" value="1"/>
</dbReference>
<proteinExistence type="inferred from homology"/>
<dbReference type="GO" id="GO:0003677">
    <property type="term" value="F:DNA binding"/>
    <property type="evidence" value="ECO:0007669"/>
    <property type="project" value="UniProtKB-KW"/>
</dbReference>
<reference evidence="7 8" key="1">
    <citation type="submission" date="2018-06" db="EMBL/GenBank/DDBJ databases">
        <title>Genomic Encyclopedia of Type Strains, Phase III (KMG-III): the genomes of soil and plant-associated and newly described type strains.</title>
        <authorList>
            <person name="Whitman W."/>
        </authorList>
    </citation>
    <scope>NUCLEOTIDE SEQUENCE [LARGE SCALE GENOMIC DNA]</scope>
    <source>
        <strain evidence="7 8">CGMCC 4.7090</strain>
    </source>
</reference>
<keyword evidence="2" id="KW-0805">Transcription regulation</keyword>
<keyword evidence="3" id="KW-0731">Sigma factor</keyword>
<comment type="similarity">
    <text evidence="1">Belongs to the sigma-70 factor family. ECF subfamily.</text>
</comment>
<dbReference type="OrthoDB" id="3783006at2"/>
<dbReference type="RefSeq" id="WP_111651919.1">
    <property type="nucleotide sequence ID" value="NZ_JACHWI010000004.1"/>
</dbReference>
<dbReference type="NCBIfam" id="TIGR02983">
    <property type="entry name" value="SigE-fam_strep"/>
    <property type="match status" value="1"/>
</dbReference>
<dbReference type="InterPro" id="IPR039425">
    <property type="entry name" value="RNA_pol_sigma-70-like"/>
</dbReference>
<dbReference type="InterPro" id="IPR036388">
    <property type="entry name" value="WH-like_DNA-bd_sf"/>
</dbReference>
<dbReference type="InterPro" id="IPR013324">
    <property type="entry name" value="RNA_pol_sigma_r3/r4-like"/>
</dbReference>
<evidence type="ECO:0000256" key="1">
    <source>
        <dbReference type="ARBA" id="ARBA00010641"/>
    </source>
</evidence>
<evidence type="ECO:0000313" key="7">
    <source>
        <dbReference type="EMBL" id="RAK31798.1"/>
    </source>
</evidence>
<evidence type="ECO:0000256" key="4">
    <source>
        <dbReference type="ARBA" id="ARBA00023125"/>
    </source>
</evidence>
<dbReference type="InterPro" id="IPR013325">
    <property type="entry name" value="RNA_pol_sigma_r2"/>
</dbReference>
<dbReference type="NCBIfam" id="TIGR02937">
    <property type="entry name" value="sigma70-ECF"/>
    <property type="match status" value="1"/>
</dbReference>
<dbReference type="Gene3D" id="1.10.10.10">
    <property type="entry name" value="Winged helix-like DNA-binding domain superfamily/Winged helix DNA-binding domain"/>
    <property type="match status" value="1"/>
</dbReference>
<accession>A0A327Z629</accession>
<evidence type="ECO:0000313" key="8">
    <source>
        <dbReference type="Proteomes" id="UP000249341"/>
    </source>
</evidence>
<dbReference type="PANTHER" id="PTHR43133">
    <property type="entry name" value="RNA POLYMERASE ECF-TYPE SIGMA FACTO"/>
    <property type="match status" value="1"/>
</dbReference>
<comment type="caution">
    <text evidence="7">The sequence shown here is derived from an EMBL/GenBank/DDBJ whole genome shotgun (WGS) entry which is preliminary data.</text>
</comment>
<feature type="domain" description="RNA polymerase sigma factor 70 region 4 type 2" evidence="6">
    <location>
        <begin position="103"/>
        <end position="153"/>
    </location>
</feature>